<evidence type="ECO:0000259" key="1">
    <source>
        <dbReference type="Pfam" id="PF08818"/>
    </source>
</evidence>
<proteinExistence type="predicted"/>
<dbReference type="SUPFAM" id="SSF159888">
    <property type="entry name" value="YdhG-like"/>
    <property type="match status" value="1"/>
</dbReference>
<gene>
    <name evidence="2" type="ORF">GCM10022399_09780</name>
</gene>
<evidence type="ECO:0000313" key="2">
    <source>
        <dbReference type="EMBL" id="GAA3695280.1"/>
    </source>
</evidence>
<protein>
    <recommendedName>
        <fullName evidence="1">YdhG-like domain-containing protein</fullName>
    </recommendedName>
</protein>
<evidence type="ECO:0000313" key="3">
    <source>
        <dbReference type="Proteomes" id="UP001501468"/>
    </source>
</evidence>
<dbReference type="InterPro" id="IPR014922">
    <property type="entry name" value="YdhG-like"/>
</dbReference>
<name>A0ABP7CRQ7_9MICO</name>
<feature type="domain" description="YdhG-like" evidence="1">
    <location>
        <begin position="30"/>
        <end position="121"/>
    </location>
</feature>
<dbReference type="EMBL" id="BAABDC010000001">
    <property type="protein sequence ID" value="GAA3695280.1"/>
    <property type="molecule type" value="Genomic_DNA"/>
</dbReference>
<dbReference type="Pfam" id="PF08818">
    <property type="entry name" value="DUF1801"/>
    <property type="match status" value="1"/>
</dbReference>
<sequence length="128" mass="14145">MSEVERASTTKATAVPTTVTAYVDGFPEGQREVLEQVRAALRRAVPGGEEKIRYGMPAVMFTGRYGIHFAGWKKHIGLYPVGELDPDLEAEVAPHRAKKDTVQFFYADGVPYDLIERIARALAARHTG</sequence>
<organism evidence="2 3">
    <name type="scientific">Terrabacter ginsenosidimutans</name>
    <dbReference type="NCBI Taxonomy" id="490575"/>
    <lineage>
        <taxon>Bacteria</taxon>
        <taxon>Bacillati</taxon>
        <taxon>Actinomycetota</taxon>
        <taxon>Actinomycetes</taxon>
        <taxon>Micrococcales</taxon>
        <taxon>Intrasporangiaceae</taxon>
        <taxon>Terrabacter</taxon>
    </lineage>
</organism>
<dbReference type="Gene3D" id="3.90.1150.200">
    <property type="match status" value="1"/>
</dbReference>
<accession>A0ABP7CRQ7</accession>
<keyword evidence="3" id="KW-1185">Reference proteome</keyword>
<reference evidence="3" key="1">
    <citation type="journal article" date="2019" name="Int. J. Syst. Evol. Microbiol.">
        <title>The Global Catalogue of Microorganisms (GCM) 10K type strain sequencing project: providing services to taxonomists for standard genome sequencing and annotation.</title>
        <authorList>
            <consortium name="The Broad Institute Genomics Platform"/>
            <consortium name="The Broad Institute Genome Sequencing Center for Infectious Disease"/>
            <person name="Wu L."/>
            <person name="Ma J."/>
        </authorList>
    </citation>
    <scope>NUCLEOTIDE SEQUENCE [LARGE SCALE GENOMIC DNA]</scope>
    <source>
        <strain evidence="3">JCM 17125</strain>
    </source>
</reference>
<dbReference type="RefSeq" id="WP_344942347.1">
    <property type="nucleotide sequence ID" value="NZ_BAABDC010000001.1"/>
</dbReference>
<dbReference type="Proteomes" id="UP001501468">
    <property type="component" value="Unassembled WGS sequence"/>
</dbReference>
<comment type="caution">
    <text evidence="2">The sequence shown here is derived from an EMBL/GenBank/DDBJ whole genome shotgun (WGS) entry which is preliminary data.</text>
</comment>